<organism evidence="2 3">
    <name type="scientific">Mycena indigotica</name>
    <dbReference type="NCBI Taxonomy" id="2126181"/>
    <lineage>
        <taxon>Eukaryota</taxon>
        <taxon>Fungi</taxon>
        <taxon>Dikarya</taxon>
        <taxon>Basidiomycota</taxon>
        <taxon>Agaricomycotina</taxon>
        <taxon>Agaricomycetes</taxon>
        <taxon>Agaricomycetidae</taxon>
        <taxon>Agaricales</taxon>
        <taxon>Marasmiineae</taxon>
        <taxon>Mycenaceae</taxon>
        <taxon>Mycena</taxon>
    </lineage>
</organism>
<feature type="compositionally biased region" description="Low complexity" evidence="1">
    <location>
        <begin position="15"/>
        <end position="27"/>
    </location>
</feature>
<name>A0A8H6S492_9AGAR</name>
<evidence type="ECO:0000256" key="1">
    <source>
        <dbReference type="SAM" id="MobiDB-lite"/>
    </source>
</evidence>
<gene>
    <name evidence="2" type="ORF">MIND_01187000</name>
</gene>
<feature type="compositionally biased region" description="Polar residues" evidence="1">
    <location>
        <begin position="68"/>
        <end position="77"/>
    </location>
</feature>
<dbReference type="EMBL" id="JACAZF010000011">
    <property type="protein sequence ID" value="KAF7292880.1"/>
    <property type="molecule type" value="Genomic_DNA"/>
</dbReference>
<keyword evidence="3" id="KW-1185">Reference proteome</keyword>
<feature type="compositionally biased region" description="Low complexity" evidence="1">
    <location>
        <begin position="228"/>
        <end position="270"/>
    </location>
</feature>
<dbReference type="OrthoDB" id="47801at2759"/>
<accession>A0A8H6S492</accession>
<evidence type="ECO:0000313" key="3">
    <source>
        <dbReference type="Proteomes" id="UP000636479"/>
    </source>
</evidence>
<feature type="region of interest" description="Disordered" evidence="1">
    <location>
        <begin position="1"/>
        <end position="28"/>
    </location>
</feature>
<reference evidence="2" key="1">
    <citation type="submission" date="2020-05" db="EMBL/GenBank/DDBJ databases">
        <title>Mycena genomes resolve the evolution of fungal bioluminescence.</title>
        <authorList>
            <person name="Tsai I.J."/>
        </authorList>
    </citation>
    <scope>NUCLEOTIDE SEQUENCE</scope>
    <source>
        <strain evidence="2">171206Taipei</strain>
    </source>
</reference>
<dbReference type="RefSeq" id="XP_037215308.1">
    <property type="nucleotide sequence ID" value="XM_037368382.1"/>
</dbReference>
<feature type="compositionally biased region" description="Low complexity" evidence="1">
    <location>
        <begin position="143"/>
        <end position="160"/>
    </location>
</feature>
<feature type="region of interest" description="Disordered" evidence="1">
    <location>
        <begin position="128"/>
        <end position="171"/>
    </location>
</feature>
<feature type="region of interest" description="Disordered" evidence="1">
    <location>
        <begin position="40"/>
        <end position="101"/>
    </location>
</feature>
<feature type="region of interest" description="Disordered" evidence="1">
    <location>
        <begin position="216"/>
        <end position="270"/>
    </location>
</feature>
<proteinExistence type="predicted"/>
<dbReference type="AlphaFoldDB" id="A0A8H6S492"/>
<dbReference type="Proteomes" id="UP000636479">
    <property type="component" value="Unassembled WGS sequence"/>
</dbReference>
<evidence type="ECO:0000313" key="2">
    <source>
        <dbReference type="EMBL" id="KAF7292880.1"/>
    </source>
</evidence>
<sequence length="600" mass="62940">MSKPASSRSSRRSYRPTSSTSSTGLTTEYDYAAAYGEPALSDASSDEQIARAISESKKTVHHRAPPISRTSSASSWTFVGEESPSRASSISNGYTPTPTPRYAADETVARSLARSWNVASLQSDIIHNPSFSPSSGPPLVVRSPSPARSSISASTSYTYRSPPPNRPLSPLSLSARSLSSVASRSPSITSISSVASTHSNVSASIASIISSVARSSRHEPLDTATRTLRASLPPSLSRSVSSSSSSIKSPRAGSVRSLATSSSRRSTSSVLDASEKTALARLHAVVAKSIPCANPGCGALIPPATLDTISFPAIISDLSPPRALFAALHARCPTCTQNHCRGCGQPTGCAADCCCAPTPIYSSPARRLITYPATSTASPNYDEQFTPPPCSVPTHCPAVRALGALFALFAFDRAHVAISQHGRSADKALIGPLHSLTFFIAPPPHHAGTPRGTQEPVFEVDPALPVLVRLSRVPTYAASLLRAEADVGRWIDRAPAYSAILRVLRALGDTAGCRSVLTKPIAVSAESGLQLWTRNGEVSAGSAFDKDTLRGLIRRLEGARAALLRLAGALEFGPTVRQAHALCDGVLYLLLQDALGDADE</sequence>
<comment type="caution">
    <text evidence="2">The sequence shown here is derived from an EMBL/GenBank/DDBJ whole genome shotgun (WGS) entry which is preliminary data.</text>
</comment>
<feature type="compositionally biased region" description="Polar residues" evidence="1">
    <location>
        <begin position="85"/>
        <end position="96"/>
    </location>
</feature>
<protein>
    <submittedName>
        <fullName evidence="2">Uncharacterized protein</fullName>
    </submittedName>
</protein>
<dbReference type="GeneID" id="59350898"/>